<reference evidence="6 7" key="1">
    <citation type="submission" date="2018-05" db="EMBL/GenBank/DDBJ databases">
        <title>Streptomyces venezuelae.</title>
        <authorList>
            <person name="Kim W."/>
            <person name="Lee N."/>
            <person name="Cho B.-K."/>
        </authorList>
    </citation>
    <scope>NUCLEOTIDE SEQUENCE [LARGE SCALE GENOMIC DNA]</scope>
    <source>
        <strain evidence="6 7">ATCC 14584</strain>
    </source>
</reference>
<evidence type="ECO:0000313" key="6">
    <source>
        <dbReference type="EMBL" id="QES38107.1"/>
    </source>
</evidence>
<dbReference type="Pfam" id="PF01638">
    <property type="entry name" value="HxlR"/>
    <property type="match status" value="1"/>
</dbReference>
<feature type="region of interest" description="Disordered" evidence="4">
    <location>
        <begin position="1"/>
        <end position="30"/>
    </location>
</feature>
<evidence type="ECO:0000313" key="7">
    <source>
        <dbReference type="Proteomes" id="UP000322927"/>
    </source>
</evidence>
<evidence type="ECO:0000256" key="3">
    <source>
        <dbReference type="ARBA" id="ARBA00023163"/>
    </source>
</evidence>
<gene>
    <name evidence="6" type="ORF">DEJ48_36035</name>
</gene>
<protein>
    <submittedName>
        <fullName evidence="6">MarR family transcriptional regulator</fullName>
    </submittedName>
</protein>
<name>A0A5P2C6U9_STRVZ</name>
<keyword evidence="2" id="KW-0238">DNA-binding</keyword>
<dbReference type="InterPro" id="IPR036388">
    <property type="entry name" value="WH-like_DNA-bd_sf"/>
</dbReference>
<organism evidence="6 7">
    <name type="scientific">Streptomyces venezuelae</name>
    <dbReference type="NCBI Taxonomy" id="54571"/>
    <lineage>
        <taxon>Bacteria</taxon>
        <taxon>Bacillati</taxon>
        <taxon>Actinomycetota</taxon>
        <taxon>Actinomycetes</taxon>
        <taxon>Kitasatosporales</taxon>
        <taxon>Streptomycetaceae</taxon>
        <taxon>Streptomyces</taxon>
    </lineage>
</organism>
<dbReference type="InterPro" id="IPR002577">
    <property type="entry name" value="HTH_HxlR"/>
</dbReference>
<feature type="domain" description="HTH hxlR-type" evidence="5">
    <location>
        <begin position="31"/>
        <end position="133"/>
    </location>
</feature>
<accession>A0A5P2C6U9</accession>
<dbReference type="Proteomes" id="UP000322927">
    <property type="component" value="Chromosome"/>
</dbReference>
<evidence type="ECO:0000256" key="4">
    <source>
        <dbReference type="SAM" id="MobiDB-lite"/>
    </source>
</evidence>
<dbReference type="PANTHER" id="PTHR33204">
    <property type="entry name" value="TRANSCRIPTIONAL REGULATOR, MARR FAMILY"/>
    <property type="match status" value="1"/>
</dbReference>
<dbReference type="AlphaFoldDB" id="A0A5P2C6U9"/>
<evidence type="ECO:0000256" key="2">
    <source>
        <dbReference type="ARBA" id="ARBA00023125"/>
    </source>
</evidence>
<dbReference type="OrthoDB" id="370168at2"/>
<dbReference type="PROSITE" id="PS51118">
    <property type="entry name" value="HTH_HXLR"/>
    <property type="match status" value="1"/>
</dbReference>
<keyword evidence="1" id="KW-0805">Transcription regulation</keyword>
<dbReference type="GO" id="GO:0003677">
    <property type="term" value="F:DNA binding"/>
    <property type="evidence" value="ECO:0007669"/>
    <property type="project" value="UniProtKB-KW"/>
</dbReference>
<keyword evidence="3" id="KW-0804">Transcription</keyword>
<dbReference type="InterPro" id="IPR036390">
    <property type="entry name" value="WH_DNA-bd_sf"/>
</dbReference>
<evidence type="ECO:0000259" key="5">
    <source>
        <dbReference type="PROSITE" id="PS51118"/>
    </source>
</evidence>
<dbReference type="SUPFAM" id="SSF46785">
    <property type="entry name" value="Winged helix' DNA-binding domain"/>
    <property type="match status" value="1"/>
</dbReference>
<evidence type="ECO:0000256" key="1">
    <source>
        <dbReference type="ARBA" id="ARBA00023015"/>
    </source>
</evidence>
<proteinExistence type="predicted"/>
<sequence length="139" mass="15452">MSTPHRKPLPGTVPQRHDPDSRPTASPASTCSISRVEHTLGILRGRWKLLIIHHLLIRQPRRFSDLERAIPEVTQKMLVQQLRALESDGVVRRFVYDEVPPHAEYQLTSVGAELATALYALHDWAERSCSAASGAGEAA</sequence>
<dbReference type="Gene3D" id="1.10.10.10">
    <property type="entry name" value="Winged helix-like DNA-binding domain superfamily/Winged helix DNA-binding domain"/>
    <property type="match status" value="1"/>
</dbReference>
<dbReference type="EMBL" id="CP029192">
    <property type="protein sequence ID" value="QES38107.1"/>
    <property type="molecule type" value="Genomic_DNA"/>
</dbReference>